<evidence type="ECO:0000313" key="1">
    <source>
        <dbReference type="EMBL" id="QHT21537.1"/>
    </source>
</evidence>
<name>A0A6C0DXE6_9ZZZZ</name>
<dbReference type="EMBL" id="MN739695">
    <property type="protein sequence ID" value="QHT21537.1"/>
    <property type="molecule type" value="Genomic_DNA"/>
</dbReference>
<protein>
    <submittedName>
        <fullName evidence="1">Uncharacterized protein</fullName>
    </submittedName>
</protein>
<organism evidence="1">
    <name type="scientific">viral metagenome</name>
    <dbReference type="NCBI Taxonomy" id="1070528"/>
    <lineage>
        <taxon>unclassified sequences</taxon>
        <taxon>metagenomes</taxon>
        <taxon>organismal metagenomes</taxon>
    </lineage>
</organism>
<sequence>MDKLGLRKMSFPFDWVRTNNLDNITELIQNKFQFFFDDLQIIDNDGDFPIINDFWDYTQEINSKKIKNKYFVFLHDNNHIQEFIIKYTRRIDRFYEILSDDKIKKIFVRLSKKDETDEINKLEKVLQIFSNNHKIINYIYDKKIKSWQKDDLNWQQIFT</sequence>
<proteinExistence type="predicted"/>
<accession>A0A6C0DXE6</accession>
<reference evidence="1" key="1">
    <citation type="journal article" date="2020" name="Nature">
        <title>Giant virus diversity and host interactions through global metagenomics.</title>
        <authorList>
            <person name="Schulz F."/>
            <person name="Roux S."/>
            <person name="Paez-Espino D."/>
            <person name="Jungbluth S."/>
            <person name="Walsh D.A."/>
            <person name="Denef V.J."/>
            <person name="McMahon K.D."/>
            <person name="Konstantinidis K.T."/>
            <person name="Eloe-Fadrosh E.A."/>
            <person name="Kyrpides N.C."/>
            <person name="Woyke T."/>
        </authorList>
    </citation>
    <scope>NUCLEOTIDE SEQUENCE</scope>
    <source>
        <strain evidence="1">GVMAG-M-3300023179-103</strain>
    </source>
</reference>
<dbReference type="AlphaFoldDB" id="A0A6C0DXE6"/>
<dbReference type="Pfam" id="PF08795">
    <property type="entry name" value="DUF1796"/>
    <property type="match status" value="1"/>
</dbReference>
<dbReference type="InterPro" id="IPR014903">
    <property type="entry name" value="DUF1796"/>
</dbReference>